<gene>
    <name evidence="3" type="primary">igdb-2</name>
    <name evidence="3" type="ORF">E2C01_029094</name>
</gene>
<dbReference type="Pfam" id="PF00041">
    <property type="entry name" value="fn3"/>
    <property type="match status" value="1"/>
</dbReference>
<dbReference type="Proteomes" id="UP000324222">
    <property type="component" value="Unassembled WGS sequence"/>
</dbReference>
<reference evidence="3 4" key="1">
    <citation type="submission" date="2019-05" db="EMBL/GenBank/DDBJ databases">
        <title>Another draft genome of Portunus trituberculatus and its Hox gene families provides insights of decapod evolution.</title>
        <authorList>
            <person name="Jeong J.-H."/>
            <person name="Song I."/>
            <person name="Kim S."/>
            <person name="Choi T."/>
            <person name="Kim D."/>
            <person name="Ryu S."/>
            <person name="Kim W."/>
        </authorList>
    </citation>
    <scope>NUCLEOTIDE SEQUENCE [LARGE SCALE GENOMIC DNA]</scope>
    <source>
        <tissue evidence="3">Muscle</tissue>
    </source>
</reference>
<dbReference type="InterPro" id="IPR013783">
    <property type="entry name" value="Ig-like_fold"/>
</dbReference>
<dbReference type="PANTHER" id="PTHR13817:SF155">
    <property type="entry name" value="IG-LIKE AND FIBRONECTIN TYPE-III DOMAIN-CONTAINING PROTEIN C25G4.10"/>
    <property type="match status" value="1"/>
</dbReference>
<dbReference type="InterPro" id="IPR036116">
    <property type="entry name" value="FN3_sf"/>
</dbReference>
<dbReference type="SMART" id="SM00060">
    <property type="entry name" value="FN3"/>
    <property type="match status" value="3"/>
</dbReference>
<evidence type="ECO:0000313" key="3">
    <source>
        <dbReference type="EMBL" id="MPC35666.1"/>
    </source>
</evidence>
<dbReference type="AlphaFoldDB" id="A0A5B7ER28"/>
<accession>A0A5B7ER28</accession>
<dbReference type="SUPFAM" id="SSF49265">
    <property type="entry name" value="Fibronectin type III"/>
    <property type="match status" value="2"/>
</dbReference>
<feature type="domain" description="Fibronectin type-III" evidence="2">
    <location>
        <begin position="173"/>
        <end position="289"/>
    </location>
</feature>
<dbReference type="InterPro" id="IPR003961">
    <property type="entry name" value="FN3_dom"/>
</dbReference>
<evidence type="ECO:0000259" key="2">
    <source>
        <dbReference type="PROSITE" id="PS50853"/>
    </source>
</evidence>
<dbReference type="InterPro" id="IPR050964">
    <property type="entry name" value="Striated_Muscle_Regulatory"/>
</dbReference>
<comment type="caution">
    <text evidence="3">The sequence shown here is derived from an EMBL/GenBank/DDBJ whole genome shotgun (WGS) entry which is preliminary data.</text>
</comment>
<dbReference type="PANTHER" id="PTHR13817">
    <property type="entry name" value="TITIN"/>
    <property type="match status" value="1"/>
</dbReference>
<sequence>MQVSCGSLFPAGGDVWVLVIKNARVSDAGIYVCEINTNPSLTSIYVVSVTTANASATQVALRSTHNYTDCCVQNNVSPQCLGFCAIHNILEGKTGIEPEACETYFPFIVKCMADMRNHVPCCDRQGVPDICQDLCRGEYTMQEDRIQSHFSCTSYTEATLMCISEGIEIIPSAPGSPSVEVLGPNSIQVRWEPPPPGSPEPEHYLIQYTTITRFDPPVDVMGNVTNTTDDSDDQLPQPKRVTLKVAATQTEAMVSTLTPMTWYEVSVVSENVHGTSLPSYSLRVLTHARQANKTAVVHPELPDVVGCCSDKGVKHYRFINNLEVSYHGVYTQSSPFVLEKLCEDTEYEIYVQAVNKHGTGDPSARVLFRTPSIVHERKLEDTSYNVTNCCTSVQISPGCMPLCDYNARMSHVRMLATTCSGELPIILRCAVGGRNHQPCCQRRGVPESCMSLCAGTFSSQATPAVCMPYIGNIMMCLEEGVGYLPGPVRDLKATKVADREVTLVWQPPEKGSNITQYQLHYQSVDKHSAALAVYSLNNIRYATPSGRLPYDTRGNNTSVTLGAIQLRVSIRCSPPLSSKSPSLVSPSICTRISIAYPLSHSIPPYPSHLSHPLDRPVIRAHQAPHRPEA</sequence>
<dbReference type="PROSITE" id="PS50853">
    <property type="entry name" value="FN3"/>
    <property type="match status" value="2"/>
</dbReference>
<feature type="domain" description="Fibronectin type-III" evidence="2">
    <location>
        <begin position="487"/>
        <end position="587"/>
    </location>
</feature>
<dbReference type="CDD" id="cd00063">
    <property type="entry name" value="FN3"/>
    <property type="match status" value="3"/>
</dbReference>
<dbReference type="InterPro" id="IPR002602">
    <property type="entry name" value="DB"/>
</dbReference>
<dbReference type="Gene3D" id="2.60.40.10">
    <property type="entry name" value="Immunoglobulins"/>
    <property type="match status" value="4"/>
</dbReference>
<keyword evidence="1" id="KW-0677">Repeat</keyword>
<dbReference type="OrthoDB" id="5843172at2759"/>
<evidence type="ECO:0000313" key="4">
    <source>
        <dbReference type="Proteomes" id="UP000324222"/>
    </source>
</evidence>
<organism evidence="3 4">
    <name type="scientific">Portunus trituberculatus</name>
    <name type="common">Swimming crab</name>
    <name type="synonym">Neptunus trituberculatus</name>
    <dbReference type="NCBI Taxonomy" id="210409"/>
    <lineage>
        <taxon>Eukaryota</taxon>
        <taxon>Metazoa</taxon>
        <taxon>Ecdysozoa</taxon>
        <taxon>Arthropoda</taxon>
        <taxon>Crustacea</taxon>
        <taxon>Multicrustacea</taxon>
        <taxon>Malacostraca</taxon>
        <taxon>Eumalacostraca</taxon>
        <taxon>Eucarida</taxon>
        <taxon>Decapoda</taxon>
        <taxon>Pleocyemata</taxon>
        <taxon>Brachyura</taxon>
        <taxon>Eubrachyura</taxon>
        <taxon>Portunoidea</taxon>
        <taxon>Portunidae</taxon>
        <taxon>Portuninae</taxon>
        <taxon>Portunus</taxon>
    </lineage>
</organism>
<keyword evidence="4" id="KW-1185">Reference proteome</keyword>
<dbReference type="Pfam" id="PF01682">
    <property type="entry name" value="DB"/>
    <property type="match status" value="2"/>
</dbReference>
<protein>
    <submittedName>
        <fullName evidence="3">Ig-like and fibronectin type-III domain-containing protein 2</fullName>
    </submittedName>
</protein>
<evidence type="ECO:0000256" key="1">
    <source>
        <dbReference type="ARBA" id="ARBA00022737"/>
    </source>
</evidence>
<proteinExistence type="predicted"/>
<name>A0A5B7ER28_PORTR</name>
<dbReference type="EMBL" id="VSRR010003321">
    <property type="protein sequence ID" value="MPC35666.1"/>
    <property type="molecule type" value="Genomic_DNA"/>
</dbReference>